<evidence type="ECO:0000256" key="1">
    <source>
        <dbReference type="SAM" id="MobiDB-lite"/>
    </source>
</evidence>
<comment type="caution">
    <text evidence="2">The sequence shown here is derived from an EMBL/GenBank/DDBJ whole genome shotgun (WGS) entry which is preliminary data.</text>
</comment>
<evidence type="ECO:0000313" key="3">
    <source>
        <dbReference type="Proteomes" id="UP001145742"/>
    </source>
</evidence>
<dbReference type="EMBL" id="WHWB01032201">
    <property type="protein sequence ID" value="KAJ7426547.1"/>
    <property type="molecule type" value="Genomic_DNA"/>
</dbReference>
<dbReference type="Proteomes" id="UP001145742">
    <property type="component" value="Unassembled WGS sequence"/>
</dbReference>
<protein>
    <submittedName>
        <fullName evidence="2">Uncharacterized protein</fullName>
    </submittedName>
</protein>
<feature type="compositionally biased region" description="Polar residues" evidence="1">
    <location>
        <begin position="167"/>
        <end position="189"/>
    </location>
</feature>
<reference evidence="2" key="1">
    <citation type="submission" date="2019-10" db="EMBL/GenBank/DDBJ databases">
        <authorList>
            <person name="Soares A.E.R."/>
            <person name="Aleixo A."/>
            <person name="Schneider P."/>
            <person name="Miyaki C.Y."/>
            <person name="Schneider M.P."/>
            <person name="Mello C."/>
            <person name="Vasconcelos A.T.R."/>
        </authorList>
    </citation>
    <scope>NUCLEOTIDE SEQUENCE</scope>
    <source>
        <tissue evidence="2">Muscle</tissue>
    </source>
</reference>
<feature type="region of interest" description="Disordered" evidence="1">
    <location>
        <begin position="161"/>
        <end position="189"/>
    </location>
</feature>
<proteinExistence type="predicted"/>
<keyword evidence="3" id="KW-1185">Reference proteome</keyword>
<name>A0ABQ9DQ63_9PASS</name>
<gene>
    <name evidence="2" type="ORF">WISP_14906</name>
</gene>
<sequence>MYFADEQRSELELSEHGFFLVELEVDDFVIHYTFPAFLDFLTGKKPGHYGEREGCYAHGMNKKISCLRMSHTLLGAERHKFKPVLYLQTEATRLLSYVSLSYCCCSRLHKESSPEAEVTVSPLHPDYLLLEDVGEGKKEKEYLLLICVAWEAELSARAKSSGLDEQGQWQELGTQDGEGQQHPSKVTDY</sequence>
<organism evidence="2 3">
    <name type="scientific">Willisornis vidua</name>
    <name type="common">Xingu scale-backed antbird</name>
    <dbReference type="NCBI Taxonomy" id="1566151"/>
    <lineage>
        <taxon>Eukaryota</taxon>
        <taxon>Metazoa</taxon>
        <taxon>Chordata</taxon>
        <taxon>Craniata</taxon>
        <taxon>Vertebrata</taxon>
        <taxon>Euteleostomi</taxon>
        <taxon>Archelosauria</taxon>
        <taxon>Archosauria</taxon>
        <taxon>Dinosauria</taxon>
        <taxon>Saurischia</taxon>
        <taxon>Theropoda</taxon>
        <taxon>Coelurosauria</taxon>
        <taxon>Aves</taxon>
        <taxon>Neognathae</taxon>
        <taxon>Neoaves</taxon>
        <taxon>Telluraves</taxon>
        <taxon>Australaves</taxon>
        <taxon>Passeriformes</taxon>
        <taxon>Thamnophilidae</taxon>
        <taxon>Willisornis</taxon>
    </lineage>
</organism>
<accession>A0ABQ9DQ63</accession>
<evidence type="ECO:0000313" key="2">
    <source>
        <dbReference type="EMBL" id="KAJ7426547.1"/>
    </source>
</evidence>